<gene>
    <name evidence="2" type="ORF">EV199_3945</name>
</gene>
<feature type="signal peptide" evidence="1">
    <location>
        <begin position="1"/>
        <end position="21"/>
    </location>
</feature>
<dbReference type="Proteomes" id="UP000293874">
    <property type="component" value="Unassembled WGS sequence"/>
</dbReference>
<accession>A0A4Q7MY22</accession>
<evidence type="ECO:0008006" key="4">
    <source>
        <dbReference type="Google" id="ProtNLM"/>
    </source>
</evidence>
<evidence type="ECO:0000256" key="1">
    <source>
        <dbReference type="SAM" id="SignalP"/>
    </source>
</evidence>
<proteinExistence type="predicted"/>
<dbReference type="AlphaFoldDB" id="A0A4Q7MY22"/>
<dbReference type="EMBL" id="SGXA01000002">
    <property type="protein sequence ID" value="RZS72030.1"/>
    <property type="molecule type" value="Genomic_DNA"/>
</dbReference>
<dbReference type="Gene3D" id="3.10.450.360">
    <property type="match status" value="1"/>
</dbReference>
<sequence length="146" mass="16638">MKKVFFILCSALITVAASAFTAPDPNEKVLKSFNETFANAEEVKWAEYENYYTVSFVSGKIRAKVNYDKDGNMLGSTRYYTPNLLPIGILNQVKKAHPKKTLFGVTEINANGEVYYYIKMEDAKWWTTIKVDDSGNSSVYERYKKG</sequence>
<keyword evidence="3" id="KW-1185">Reference proteome</keyword>
<dbReference type="OrthoDB" id="678457at2"/>
<evidence type="ECO:0000313" key="2">
    <source>
        <dbReference type="EMBL" id="RZS72030.1"/>
    </source>
</evidence>
<dbReference type="SUPFAM" id="SSF160574">
    <property type="entry name" value="BT0923-like"/>
    <property type="match status" value="1"/>
</dbReference>
<organism evidence="2 3">
    <name type="scientific">Pseudobacter ginsenosidimutans</name>
    <dbReference type="NCBI Taxonomy" id="661488"/>
    <lineage>
        <taxon>Bacteria</taxon>
        <taxon>Pseudomonadati</taxon>
        <taxon>Bacteroidota</taxon>
        <taxon>Chitinophagia</taxon>
        <taxon>Chitinophagales</taxon>
        <taxon>Chitinophagaceae</taxon>
        <taxon>Pseudobacter</taxon>
    </lineage>
</organism>
<keyword evidence="1" id="KW-0732">Signal</keyword>
<protein>
    <recommendedName>
        <fullName evidence="4">PepSY-like beta-lactamase-inhibitor</fullName>
    </recommendedName>
</protein>
<dbReference type="RefSeq" id="WP_130542493.1">
    <property type="nucleotide sequence ID" value="NZ_CP042431.1"/>
</dbReference>
<feature type="chain" id="PRO_5020625038" description="PepSY-like beta-lactamase-inhibitor" evidence="1">
    <location>
        <begin position="22"/>
        <end position="146"/>
    </location>
</feature>
<evidence type="ECO:0000313" key="3">
    <source>
        <dbReference type="Proteomes" id="UP000293874"/>
    </source>
</evidence>
<name>A0A4Q7MY22_9BACT</name>
<comment type="caution">
    <text evidence="2">The sequence shown here is derived from an EMBL/GenBank/DDBJ whole genome shotgun (WGS) entry which is preliminary data.</text>
</comment>
<reference evidence="2 3" key="1">
    <citation type="submission" date="2019-02" db="EMBL/GenBank/DDBJ databases">
        <title>Genomic Encyclopedia of Type Strains, Phase IV (KMG-IV): sequencing the most valuable type-strain genomes for metagenomic binning, comparative biology and taxonomic classification.</title>
        <authorList>
            <person name="Goeker M."/>
        </authorList>
    </citation>
    <scope>NUCLEOTIDE SEQUENCE [LARGE SCALE GENOMIC DNA]</scope>
    <source>
        <strain evidence="2 3">DSM 18116</strain>
    </source>
</reference>